<dbReference type="RefSeq" id="WP_111515464.1">
    <property type="nucleotide sequence ID" value="NZ_QFYR01000003.1"/>
</dbReference>
<evidence type="ECO:0000313" key="2">
    <source>
        <dbReference type="Proteomes" id="UP000249725"/>
    </source>
</evidence>
<organism evidence="1 2">
    <name type="scientific">Phenylobacterium deserti</name>
    <dbReference type="NCBI Taxonomy" id="1914756"/>
    <lineage>
        <taxon>Bacteria</taxon>
        <taxon>Pseudomonadati</taxon>
        <taxon>Pseudomonadota</taxon>
        <taxon>Alphaproteobacteria</taxon>
        <taxon>Caulobacterales</taxon>
        <taxon>Caulobacteraceae</taxon>
        <taxon>Phenylobacterium</taxon>
    </lineage>
</organism>
<evidence type="ECO:0000313" key="1">
    <source>
        <dbReference type="EMBL" id="RAK52140.1"/>
    </source>
</evidence>
<comment type="caution">
    <text evidence="1">The sequence shown here is derived from an EMBL/GenBank/DDBJ whole genome shotgun (WGS) entry which is preliminary data.</text>
</comment>
<dbReference type="Proteomes" id="UP000249725">
    <property type="component" value="Unassembled WGS sequence"/>
</dbReference>
<dbReference type="EMBL" id="QFYR01000003">
    <property type="protein sequence ID" value="RAK52140.1"/>
    <property type="molecule type" value="Genomic_DNA"/>
</dbReference>
<dbReference type="AlphaFoldDB" id="A0A328ABW8"/>
<accession>A0A328ABW8</accession>
<proteinExistence type="predicted"/>
<protein>
    <submittedName>
        <fullName evidence="1">Uncharacterized protein</fullName>
    </submittedName>
</protein>
<reference evidence="2" key="1">
    <citation type="submission" date="2018-05" db="EMBL/GenBank/DDBJ databases">
        <authorList>
            <person name="Li X."/>
        </authorList>
    </citation>
    <scope>NUCLEOTIDE SEQUENCE [LARGE SCALE GENOMIC DNA]</scope>
    <source>
        <strain evidence="2">YIM 73061</strain>
    </source>
</reference>
<sequence>MAEINWGALNQTNPFAQYVEGREVGAAMRQKGMRDKAYNIFATDPAQAEQILMQAGDIRGANAIHERRELERQRAVQADVAGRIGQNDYAGAQQVAVAGGEYDLASTIRQMGKEQREQVKEQMGVLAAALYPLRDLPPDQAAQRWAQIAPSLSQRYGYKPEDLNLDFSQPGVIDQHVAEALGVKEMVEQGNEDRNFGLKQDQFGLERERFGETRRHNRATEAVSRGQLGVAQSNAQRGWAAHNARAAAGGYGTPGVGSTVIADDDVEIDP</sequence>
<gene>
    <name evidence="1" type="ORF">DJ018_13370</name>
</gene>
<keyword evidence="2" id="KW-1185">Reference proteome</keyword>
<name>A0A328ABW8_9CAUL</name>